<dbReference type="HAMAP" id="MF_00639">
    <property type="entry name" value="MurD"/>
    <property type="match status" value="1"/>
</dbReference>
<dbReference type="SUPFAM" id="SSF53623">
    <property type="entry name" value="MurD-like peptide ligases, catalytic domain"/>
    <property type="match status" value="1"/>
</dbReference>
<keyword evidence="7" id="KW-0133">Cell shape</keyword>
<dbReference type="PANTHER" id="PTHR43692:SF1">
    <property type="entry name" value="UDP-N-ACETYLMURAMOYLALANINE--D-GLUTAMATE LIGASE"/>
    <property type="match status" value="1"/>
</dbReference>
<keyword evidence="7" id="KW-0131">Cell cycle</keyword>
<dbReference type="GO" id="GO:0008360">
    <property type="term" value="P:regulation of cell shape"/>
    <property type="evidence" value="ECO:0007669"/>
    <property type="project" value="UniProtKB-KW"/>
</dbReference>
<dbReference type="InterPro" id="IPR036565">
    <property type="entry name" value="Mur-like_cat_sf"/>
</dbReference>
<proteinExistence type="inferred from homology"/>
<comment type="pathway">
    <text evidence="2 7">Cell wall biogenesis; peptidoglycan biosynthesis.</text>
</comment>
<evidence type="ECO:0000256" key="4">
    <source>
        <dbReference type="ARBA" id="ARBA00022598"/>
    </source>
</evidence>
<protein>
    <recommendedName>
        <fullName evidence="7">UDP-N-acetylmuramoylalanine--D-glutamate ligase</fullName>
        <ecNumber evidence="7">6.3.2.9</ecNumber>
    </recommendedName>
    <alternativeName>
        <fullName evidence="7">D-glutamic acid-adding enzyme</fullName>
    </alternativeName>
    <alternativeName>
        <fullName evidence="7">UDP-N-acetylmuramoyl-L-alanyl-D-glutamate synthetase</fullName>
    </alternativeName>
</protein>
<dbReference type="GO" id="GO:0005524">
    <property type="term" value="F:ATP binding"/>
    <property type="evidence" value="ECO:0007669"/>
    <property type="project" value="UniProtKB-UniRule"/>
</dbReference>
<dbReference type="PANTHER" id="PTHR43692">
    <property type="entry name" value="UDP-N-ACETYLMURAMOYLALANINE--D-GLUTAMATE LIGASE"/>
    <property type="match status" value="1"/>
</dbReference>
<dbReference type="Gene3D" id="3.40.50.720">
    <property type="entry name" value="NAD(P)-binding Rossmann-like Domain"/>
    <property type="match status" value="1"/>
</dbReference>
<keyword evidence="7" id="KW-0132">Cell division</keyword>
<comment type="caution">
    <text evidence="9">The sequence shown here is derived from an EMBL/GenBank/DDBJ whole genome shotgun (WGS) entry which is preliminary data.</text>
</comment>
<keyword evidence="7" id="KW-0573">Peptidoglycan synthesis</keyword>
<evidence type="ECO:0000313" key="10">
    <source>
        <dbReference type="Proteomes" id="UP000551501"/>
    </source>
</evidence>
<comment type="similarity">
    <text evidence="7">Belongs to the MurCDEF family.</text>
</comment>
<sequence>MTDRTPLPVGTRVLVAGARATGLAVLELLLEQGAVVTMLDTKFAAGAGDDALRERGVAAVGPDAFVDADGVATAPGDTDLIVVSPGFRPDDTILTAAAAAGIPVWGDVELAWRVDRAGLYGEPRTWLVITGTNGKTTTTSMAESIAEAAGLSALACGNIGLTVVDALRSAPRAEVLCVEMSSFQLHWAPSVRPRAGVVLNVAADHLDWHGSFDAYAAAKQQALLGEIAIVGLDDEVAAGLPVGPAARRIGFTLDHPEAGEFGVIEGVLVDRAFAGAPVPLIAAADVRPAGPSGRADALAAAALMRSAGVSADAVGRGLAGFSPAAHRGQTVATLAGVAFVDDSKATNPHAAQAAIAAFDRVVLIAGGLLKGAAVDDLIAQNSDRLAGVVAIGTDRQIILEAIARHAPEVPAVTVFTGDDGSVMTQRTGDDTPVVVAPGVNGADAVMAQAVSAAWQLAEADRDARGGVDAVLLAPAAASLDMFASYGARGDSFAAASAALADTRSR</sequence>
<dbReference type="InterPro" id="IPR013221">
    <property type="entry name" value="Mur_ligase_cen"/>
</dbReference>
<dbReference type="GO" id="GO:0005737">
    <property type="term" value="C:cytoplasm"/>
    <property type="evidence" value="ECO:0007669"/>
    <property type="project" value="UniProtKB-SubCell"/>
</dbReference>
<reference evidence="9 10" key="1">
    <citation type="submission" date="2020-08" db="EMBL/GenBank/DDBJ databases">
        <title>Sequencing the genomes of 1000 actinobacteria strains.</title>
        <authorList>
            <person name="Klenk H.-P."/>
        </authorList>
    </citation>
    <scope>NUCLEOTIDE SEQUENCE [LARGE SCALE GENOMIC DNA]</scope>
    <source>
        <strain evidence="9 10">DSM 45298</strain>
    </source>
</reference>
<comment type="catalytic activity">
    <reaction evidence="7">
        <text>UDP-N-acetyl-alpha-D-muramoyl-L-alanine + D-glutamate + ATP = UDP-N-acetyl-alpha-D-muramoyl-L-alanyl-D-glutamate + ADP + phosphate + H(+)</text>
        <dbReference type="Rhea" id="RHEA:16429"/>
        <dbReference type="ChEBI" id="CHEBI:15378"/>
        <dbReference type="ChEBI" id="CHEBI:29986"/>
        <dbReference type="ChEBI" id="CHEBI:30616"/>
        <dbReference type="ChEBI" id="CHEBI:43474"/>
        <dbReference type="ChEBI" id="CHEBI:83898"/>
        <dbReference type="ChEBI" id="CHEBI:83900"/>
        <dbReference type="ChEBI" id="CHEBI:456216"/>
        <dbReference type="EC" id="6.3.2.9"/>
    </reaction>
</comment>
<evidence type="ECO:0000256" key="2">
    <source>
        <dbReference type="ARBA" id="ARBA00004752"/>
    </source>
</evidence>
<evidence type="ECO:0000259" key="8">
    <source>
        <dbReference type="Pfam" id="PF08245"/>
    </source>
</evidence>
<dbReference type="AlphaFoldDB" id="A0A840F2N3"/>
<evidence type="ECO:0000256" key="3">
    <source>
        <dbReference type="ARBA" id="ARBA00022490"/>
    </source>
</evidence>
<dbReference type="Pfam" id="PF08245">
    <property type="entry name" value="Mur_ligase_M"/>
    <property type="match status" value="1"/>
</dbReference>
<comment type="subcellular location">
    <subcellularLocation>
        <location evidence="1 7">Cytoplasm</location>
    </subcellularLocation>
</comment>
<dbReference type="GO" id="GO:0051301">
    <property type="term" value="P:cell division"/>
    <property type="evidence" value="ECO:0007669"/>
    <property type="project" value="UniProtKB-KW"/>
</dbReference>
<dbReference type="InterPro" id="IPR036615">
    <property type="entry name" value="Mur_ligase_C_dom_sf"/>
</dbReference>
<name>A0A840F2N3_9ACTN</name>
<keyword evidence="3 7" id="KW-0963">Cytoplasm</keyword>
<dbReference type="NCBIfam" id="TIGR01087">
    <property type="entry name" value="murD"/>
    <property type="match status" value="1"/>
</dbReference>
<evidence type="ECO:0000256" key="7">
    <source>
        <dbReference type="HAMAP-Rule" id="MF_00639"/>
    </source>
</evidence>
<dbReference type="EC" id="6.3.2.9" evidence="7"/>
<dbReference type="GO" id="GO:0071555">
    <property type="term" value="P:cell wall organization"/>
    <property type="evidence" value="ECO:0007669"/>
    <property type="project" value="UniProtKB-KW"/>
</dbReference>
<organism evidence="9 10">
    <name type="scientific">Gordonia humi</name>
    <dbReference type="NCBI Taxonomy" id="686429"/>
    <lineage>
        <taxon>Bacteria</taxon>
        <taxon>Bacillati</taxon>
        <taxon>Actinomycetota</taxon>
        <taxon>Actinomycetes</taxon>
        <taxon>Mycobacteriales</taxon>
        <taxon>Gordoniaceae</taxon>
        <taxon>Gordonia</taxon>
    </lineage>
</organism>
<evidence type="ECO:0000256" key="6">
    <source>
        <dbReference type="ARBA" id="ARBA00022840"/>
    </source>
</evidence>
<feature type="binding site" evidence="7">
    <location>
        <begin position="131"/>
        <end position="137"/>
    </location>
    <ligand>
        <name>ATP</name>
        <dbReference type="ChEBI" id="CHEBI:30616"/>
    </ligand>
</feature>
<dbReference type="EMBL" id="JACIFP010000001">
    <property type="protein sequence ID" value="MBB4136894.1"/>
    <property type="molecule type" value="Genomic_DNA"/>
</dbReference>
<evidence type="ECO:0000256" key="1">
    <source>
        <dbReference type="ARBA" id="ARBA00004496"/>
    </source>
</evidence>
<dbReference type="SUPFAM" id="SSF51984">
    <property type="entry name" value="MurCD N-terminal domain"/>
    <property type="match status" value="1"/>
</dbReference>
<dbReference type="RefSeq" id="WP_183371814.1">
    <property type="nucleotide sequence ID" value="NZ_BAABHL010000126.1"/>
</dbReference>
<comment type="function">
    <text evidence="7">Cell wall formation. Catalyzes the addition of glutamate to the nucleotide precursor UDP-N-acetylmuramoyl-L-alanine (UMA).</text>
</comment>
<gene>
    <name evidence="7" type="primary">murD</name>
    <name evidence="9" type="ORF">BKA16_003446</name>
</gene>
<accession>A0A840F2N3</accession>
<dbReference type="InterPro" id="IPR005762">
    <property type="entry name" value="MurD"/>
</dbReference>
<keyword evidence="4 7" id="KW-0436">Ligase</keyword>
<keyword evidence="10" id="KW-1185">Reference proteome</keyword>
<evidence type="ECO:0000256" key="5">
    <source>
        <dbReference type="ARBA" id="ARBA00022741"/>
    </source>
</evidence>
<dbReference type="SUPFAM" id="SSF53244">
    <property type="entry name" value="MurD-like peptide ligases, peptide-binding domain"/>
    <property type="match status" value="1"/>
</dbReference>
<dbReference type="Pfam" id="PF21799">
    <property type="entry name" value="MurD-like_N"/>
    <property type="match status" value="1"/>
</dbReference>
<dbReference type="Proteomes" id="UP000551501">
    <property type="component" value="Unassembled WGS sequence"/>
</dbReference>
<feature type="domain" description="Mur ligase central" evidence="8">
    <location>
        <begin position="129"/>
        <end position="236"/>
    </location>
</feature>
<dbReference type="GO" id="GO:0009252">
    <property type="term" value="P:peptidoglycan biosynthetic process"/>
    <property type="evidence" value="ECO:0007669"/>
    <property type="project" value="UniProtKB-UniRule"/>
</dbReference>
<dbReference type="Gene3D" id="3.90.190.20">
    <property type="entry name" value="Mur ligase, C-terminal domain"/>
    <property type="match status" value="1"/>
</dbReference>
<keyword evidence="7" id="KW-0961">Cell wall biogenesis/degradation</keyword>
<dbReference type="UniPathway" id="UPA00219"/>
<dbReference type="GO" id="GO:0008764">
    <property type="term" value="F:UDP-N-acetylmuramoylalanine-D-glutamate ligase activity"/>
    <property type="evidence" value="ECO:0007669"/>
    <property type="project" value="UniProtKB-UniRule"/>
</dbReference>
<keyword evidence="6 7" id="KW-0067">ATP-binding</keyword>
<keyword evidence="5 7" id="KW-0547">Nucleotide-binding</keyword>
<evidence type="ECO:0000313" key="9">
    <source>
        <dbReference type="EMBL" id="MBB4136894.1"/>
    </source>
</evidence>
<dbReference type="Gene3D" id="3.40.1190.10">
    <property type="entry name" value="Mur-like, catalytic domain"/>
    <property type="match status" value="1"/>
</dbReference>